<dbReference type="SMART" id="SM00091">
    <property type="entry name" value="PAS"/>
    <property type="match status" value="1"/>
</dbReference>
<dbReference type="InterPro" id="IPR035965">
    <property type="entry name" value="PAS-like_dom_sf"/>
</dbReference>
<dbReference type="InterPro" id="IPR000014">
    <property type="entry name" value="PAS"/>
</dbReference>
<dbReference type="Pfam" id="PF00989">
    <property type="entry name" value="PAS"/>
    <property type="match status" value="1"/>
</dbReference>
<dbReference type="SUPFAM" id="SSF55785">
    <property type="entry name" value="PYP-like sensor domain (PAS domain)"/>
    <property type="match status" value="1"/>
</dbReference>
<proteinExistence type="predicted"/>
<gene>
    <name evidence="4" type="ORF">N47_F15330</name>
</gene>
<dbReference type="PROSITE" id="PS50112">
    <property type="entry name" value="PAS"/>
    <property type="match status" value="1"/>
</dbReference>
<dbReference type="Gene3D" id="3.30.450.20">
    <property type="entry name" value="PAS domain"/>
    <property type="match status" value="1"/>
</dbReference>
<evidence type="ECO:0000313" key="4">
    <source>
        <dbReference type="EMBL" id="CBX29838.1"/>
    </source>
</evidence>
<dbReference type="EC" id="2.7.13.3" evidence="2"/>
<dbReference type="CDD" id="cd00130">
    <property type="entry name" value="PAS"/>
    <property type="match status" value="1"/>
</dbReference>
<dbReference type="CDD" id="cd00082">
    <property type="entry name" value="HisKA"/>
    <property type="match status" value="1"/>
</dbReference>
<accession>E1YGZ4</accession>
<dbReference type="InterPro" id="IPR013767">
    <property type="entry name" value="PAS_fold"/>
</dbReference>
<name>E1YGZ4_9BACT</name>
<reference evidence="4" key="1">
    <citation type="journal article" date="2011" name="Environ. Microbiol.">
        <title>Genomic insights into the metabolic potential of the polycyclic aromatic hydrocarbon degrading sulfate-reducing Deltaproteobacterium N47.</title>
        <authorList>
            <person name="Bergmann F."/>
            <person name="Selesi D."/>
            <person name="Weinmaier T."/>
            <person name="Tischler P."/>
            <person name="Rattei T."/>
            <person name="Meckenstock R.U."/>
        </authorList>
    </citation>
    <scope>NUCLEOTIDE SEQUENCE</scope>
</reference>
<dbReference type="SUPFAM" id="SSF47384">
    <property type="entry name" value="Homodimeric domain of signal transducing histidine kinase"/>
    <property type="match status" value="1"/>
</dbReference>
<dbReference type="GO" id="GO:0000155">
    <property type="term" value="F:phosphorelay sensor kinase activity"/>
    <property type="evidence" value="ECO:0007669"/>
    <property type="project" value="InterPro"/>
</dbReference>
<dbReference type="InterPro" id="IPR003661">
    <property type="entry name" value="HisK_dim/P_dom"/>
</dbReference>
<dbReference type="EMBL" id="FR695873">
    <property type="protein sequence ID" value="CBX29838.1"/>
    <property type="molecule type" value="Genomic_DNA"/>
</dbReference>
<organism evidence="4">
    <name type="scientific">uncultured Desulfobacterium sp</name>
    <dbReference type="NCBI Taxonomy" id="201089"/>
    <lineage>
        <taxon>Bacteria</taxon>
        <taxon>Pseudomonadati</taxon>
        <taxon>Thermodesulfobacteriota</taxon>
        <taxon>Desulfobacteria</taxon>
        <taxon>Desulfobacterales</taxon>
        <taxon>Desulfobacteriaceae</taxon>
        <taxon>Desulfobacterium</taxon>
        <taxon>environmental samples</taxon>
    </lineage>
</organism>
<evidence type="ECO:0000259" key="3">
    <source>
        <dbReference type="PROSITE" id="PS50112"/>
    </source>
</evidence>
<dbReference type="NCBIfam" id="TIGR00229">
    <property type="entry name" value="sensory_box"/>
    <property type="match status" value="1"/>
</dbReference>
<sequence length="237" mass="27037">MKNKSTEITISENSTTVRSSSSDTLRTASDSVSDIIFQVDARGLIVFINDSVKLYGYQPEELSKENILGLVCDDDKEKTSEYINNIVNGIINNESIEIGLLTKDKKRVDFKLFCTIVNMPSDSKNKSRDILMRIHGIAIDISNIKKTAKDQAYRYMFQNLIDLTRSSCHELSQPITILMGYSEMMLSNMETNNPLYNKLLEINKQADKTDEIIRRMHKKIKYITEDDFSGNDIIGKI</sequence>
<dbReference type="InterPro" id="IPR036097">
    <property type="entry name" value="HisK_dim/P_sf"/>
</dbReference>
<comment type="catalytic activity">
    <reaction evidence="1">
        <text>ATP + protein L-histidine = ADP + protein N-phospho-L-histidine.</text>
        <dbReference type="EC" id="2.7.13.3"/>
    </reaction>
</comment>
<dbReference type="Gene3D" id="1.10.287.130">
    <property type="match status" value="1"/>
</dbReference>
<evidence type="ECO:0000256" key="2">
    <source>
        <dbReference type="ARBA" id="ARBA00012438"/>
    </source>
</evidence>
<dbReference type="AlphaFoldDB" id="E1YGZ4"/>
<feature type="domain" description="PAS" evidence="3">
    <location>
        <begin position="21"/>
        <end position="90"/>
    </location>
</feature>
<evidence type="ECO:0000256" key="1">
    <source>
        <dbReference type="ARBA" id="ARBA00000085"/>
    </source>
</evidence>
<dbReference type="GO" id="GO:0006355">
    <property type="term" value="P:regulation of DNA-templated transcription"/>
    <property type="evidence" value="ECO:0007669"/>
    <property type="project" value="InterPro"/>
</dbReference>
<protein>
    <recommendedName>
        <fullName evidence="2">histidine kinase</fullName>
        <ecNumber evidence="2">2.7.13.3</ecNumber>
    </recommendedName>
</protein>